<dbReference type="Gene3D" id="2.60.120.200">
    <property type="match status" value="1"/>
</dbReference>
<dbReference type="InterPro" id="IPR015305">
    <property type="entry name" value="DUF1961"/>
</dbReference>
<dbReference type="Pfam" id="PF09224">
    <property type="entry name" value="DUF1961"/>
    <property type="match status" value="1"/>
</dbReference>
<protein>
    <recommendedName>
        <fullName evidence="3">DUF1961 family protein</fullName>
    </recommendedName>
</protein>
<proteinExistence type="predicted"/>
<dbReference type="AlphaFoldDB" id="A0A7M4DK80"/>
<organism evidence="1 2">
    <name type="scientific">Occultella aeris</name>
    <dbReference type="NCBI Taxonomy" id="2761496"/>
    <lineage>
        <taxon>Bacteria</taxon>
        <taxon>Bacillati</taxon>
        <taxon>Actinomycetota</taxon>
        <taxon>Actinomycetes</taxon>
        <taxon>Micrococcales</taxon>
        <taxon>Ruaniaceae</taxon>
        <taxon>Occultella</taxon>
    </lineage>
</organism>
<evidence type="ECO:0008006" key="3">
    <source>
        <dbReference type="Google" id="ProtNLM"/>
    </source>
</evidence>
<keyword evidence="2" id="KW-1185">Reference proteome</keyword>
<name>A0A7M4DK80_9MICO</name>
<sequence length="227" mass="25012">MTTGPALSAEVVYANSLRAAADIEGFRMEGDGAVTFPQGRMRIESTRSADDGQAANLVLWCPQVLPDHVAIRWRFWPVREPGLAIMFFAATGLRGENVLDPTLTPRTGDYQQYHSGDIRTLHASYFRRRYPSERALHLCNLRKSPGCHLVAQGADPIPDVADADPPYTITVIKDGFRVEVWVNQVRSFAWTDDGATGGAPLTAGQLGFRQMAPMIGEYADLEVHRLG</sequence>
<dbReference type="InterPro" id="IPR013320">
    <property type="entry name" value="ConA-like_dom_sf"/>
</dbReference>
<reference evidence="1 2" key="1">
    <citation type="submission" date="2019-11" db="EMBL/GenBank/DDBJ databases">
        <authorList>
            <person name="Criscuolo A."/>
        </authorList>
    </citation>
    <scope>NUCLEOTIDE SEQUENCE [LARGE SCALE GENOMIC DNA]</scope>
    <source>
        <strain evidence="1">CIP111667</strain>
    </source>
</reference>
<comment type="caution">
    <text evidence="1">The sequence shown here is derived from an EMBL/GenBank/DDBJ whole genome shotgun (WGS) entry which is preliminary data.</text>
</comment>
<dbReference type="EMBL" id="CACRYJ010000034">
    <property type="protein sequence ID" value="VZO37473.1"/>
    <property type="molecule type" value="Genomic_DNA"/>
</dbReference>
<dbReference type="SUPFAM" id="SSF49899">
    <property type="entry name" value="Concanavalin A-like lectins/glucanases"/>
    <property type="match status" value="1"/>
</dbReference>
<evidence type="ECO:0000313" key="2">
    <source>
        <dbReference type="Proteomes" id="UP000419743"/>
    </source>
</evidence>
<evidence type="ECO:0000313" key="1">
    <source>
        <dbReference type="EMBL" id="VZO37473.1"/>
    </source>
</evidence>
<gene>
    <name evidence="1" type="ORF">HALOF300_02543</name>
</gene>
<dbReference type="Proteomes" id="UP000419743">
    <property type="component" value="Unassembled WGS sequence"/>
</dbReference>
<dbReference type="RefSeq" id="WP_156741287.1">
    <property type="nucleotide sequence ID" value="NZ_CACRYJ010000034.1"/>
</dbReference>
<accession>A0A7M4DK80</accession>